<accession>A0A9P4DP30</accession>
<evidence type="ECO:0000256" key="1">
    <source>
        <dbReference type="SAM" id="SignalP"/>
    </source>
</evidence>
<evidence type="ECO:0000313" key="2">
    <source>
        <dbReference type="EMBL" id="KAA2562564.1"/>
    </source>
</evidence>
<dbReference type="Proteomes" id="UP000323119">
    <property type="component" value="Unassembled WGS sequence"/>
</dbReference>
<dbReference type="EMBL" id="VVUY01000004">
    <property type="protein sequence ID" value="KAA2562564.1"/>
    <property type="molecule type" value="Genomic_DNA"/>
</dbReference>
<protein>
    <submittedName>
        <fullName evidence="2">DUF4252 domain-containing protein</fullName>
    </submittedName>
</protein>
<evidence type="ECO:0000313" key="4">
    <source>
        <dbReference type="Proteomes" id="UP000323119"/>
    </source>
</evidence>
<name>A0A9P4DP30_9BACT</name>
<dbReference type="AlphaFoldDB" id="A0A9P4DP30"/>
<dbReference type="Pfam" id="PF14060">
    <property type="entry name" value="DUF4252"/>
    <property type="match status" value="1"/>
</dbReference>
<feature type="chain" id="PRO_5044162043" evidence="1">
    <location>
        <begin position="21"/>
        <end position="161"/>
    </location>
</feature>
<dbReference type="RefSeq" id="WP_055202391.1">
    <property type="nucleotide sequence ID" value="NZ_DAWDXQ010000025.1"/>
</dbReference>
<dbReference type="InterPro" id="IPR025348">
    <property type="entry name" value="DUF4252"/>
</dbReference>
<dbReference type="Proteomes" id="UP001205035">
    <property type="component" value="Unassembled WGS sequence"/>
</dbReference>
<keyword evidence="1" id="KW-0732">Signal</keyword>
<proteinExistence type="predicted"/>
<gene>
    <name evidence="2" type="ORF">F2S36_06320</name>
    <name evidence="3" type="ORF">NE651_05640</name>
</gene>
<feature type="signal peptide" evidence="1">
    <location>
        <begin position="1"/>
        <end position="20"/>
    </location>
</feature>
<comment type="caution">
    <text evidence="2">The sequence shown here is derived from an EMBL/GenBank/DDBJ whole genome shotgun (WGS) entry which is preliminary data.</text>
</comment>
<organism evidence="2 4">
    <name type="scientific">Alistipes onderdonkii</name>
    <dbReference type="NCBI Taxonomy" id="328813"/>
    <lineage>
        <taxon>Bacteria</taxon>
        <taxon>Pseudomonadati</taxon>
        <taxon>Bacteroidota</taxon>
        <taxon>Bacteroidia</taxon>
        <taxon>Bacteroidales</taxon>
        <taxon>Rikenellaceae</taxon>
        <taxon>Alistipes</taxon>
    </lineage>
</organism>
<dbReference type="EMBL" id="JANGBQ010000006">
    <property type="protein sequence ID" value="MCQ5082370.1"/>
    <property type="molecule type" value="Genomic_DNA"/>
</dbReference>
<reference evidence="3" key="2">
    <citation type="submission" date="2022-06" db="EMBL/GenBank/DDBJ databases">
        <title>Isolation of gut microbiota from human fecal samples.</title>
        <authorList>
            <person name="Pamer E.G."/>
            <person name="Barat B."/>
            <person name="Waligurski E."/>
            <person name="Medina S."/>
            <person name="Paddock L."/>
            <person name="Mostad J."/>
        </authorList>
    </citation>
    <scope>NUCLEOTIDE SEQUENCE</scope>
    <source>
        <strain evidence="3">DFI.6.22</strain>
    </source>
</reference>
<evidence type="ECO:0000313" key="3">
    <source>
        <dbReference type="EMBL" id="MCQ5082370.1"/>
    </source>
</evidence>
<sequence length="161" mass="17956">MKRLLLIFALCLFLPRSVSAQSSSVDDFFRRYDASEGFTSVLLEQKMMQMMSRQAAQRGDKGLAVLLKDIEYIRIIALKGGDSGMLVRDAEAAVAADRKFQPVTSGTEDGQTTKFYIRETALSVKSELVMITYGAKETVVVNIYGEFDLKQVARLSSIRPQ</sequence>
<reference evidence="2 4" key="1">
    <citation type="journal article" date="2019" name="Nat. Med.">
        <title>A library of human gut bacterial isolates paired with longitudinal multiomics data enables mechanistic microbiome research.</title>
        <authorList>
            <person name="Poyet M."/>
            <person name="Groussin M."/>
            <person name="Gibbons S.M."/>
            <person name="Avila-Pacheco J."/>
            <person name="Jiang X."/>
            <person name="Kearney S.M."/>
            <person name="Perrotta A.R."/>
            <person name="Berdy B."/>
            <person name="Zhao S."/>
            <person name="Lieberman T.D."/>
            <person name="Swanson P.K."/>
            <person name="Smith M."/>
            <person name="Roesemann S."/>
            <person name="Alexander J.E."/>
            <person name="Rich S.A."/>
            <person name="Livny J."/>
            <person name="Vlamakis H."/>
            <person name="Clish C."/>
            <person name="Bullock K."/>
            <person name="Deik A."/>
            <person name="Scott J."/>
            <person name="Pierce K.A."/>
            <person name="Xavier R.J."/>
            <person name="Alm E.J."/>
        </authorList>
    </citation>
    <scope>NUCLEOTIDE SEQUENCE [LARGE SCALE GENOMIC DNA]</scope>
    <source>
        <strain evidence="2 4">BIOML-A204</strain>
    </source>
</reference>